<evidence type="ECO:0008006" key="3">
    <source>
        <dbReference type="Google" id="ProtNLM"/>
    </source>
</evidence>
<dbReference type="InterPro" id="IPR015001">
    <property type="entry name" value="DUF1850"/>
</dbReference>
<dbReference type="AlphaFoldDB" id="A0A1G9G339"/>
<gene>
    <name evidence="1" type="ORF">SAMN05660472_02334</name>
</gene>
<organism evidence="1 2">
    <name type="scientific">Natronincola ferrireducens</name>
    <dbReference type="NCBI Taxonomy" id="393762"/>
    <lineage>
        <taxon>Bacteria</taxon>
        <taxon>Bacillati</taxon>
        <taxon>Bacillota</taxon>
        <taxon>Clostridia</taxon>
        <taxon>Peptostreptococcales</taxon>
        <taxon>Natronincolaceae</taxon>
        <taxon>Natronincola</taxon>
    </lineage>
</organism>
<reference evidence="1 2" key="1">
    <citation type="submission" date="2016-10" db="EMBL/GenBank/DDBJ databases">
        <authorList>
            <person name="de Groot N.N."/>
        </authorList>
    </citation>
    <scope>NUCLEOTIDE SEQUENCE [LARGE SCALE GENOMIC DNA]</scope>
    <source>
        <strain evidence="1 2">DSM 18346</strain>
    </source>
</reference>
<evidence type="ECO:0000313" key="1">
    <source>
        <dbReference type="EMBL" id="SDK95079.1"/>
    </source>
</evidence>
<dbReference type="EMBL" id="FNFP01000005">
    <property type="protein sequence ID" value="SDK95079.1"/>
    <property type="molecule type" value="Genomic_DNA"/>
</dbReference>
<dbReference type="OrthoDB" id="4304at2"/>
<accession>A0A1G9G339</accession>
<name>A0A1G9G339_9FIRM</name>
<dbReference type="Proteomes" id="UP000198718">
    <property type="component" value="Unassembled WGS sequence"/>
</dbReference>
<dbReference type="Pfam" id="PF08905">
    <property type="entry name" value="DUF1850"/>
    <property type="match status" value="1"/>
</dbReference>
<protein>
    <recommendedName>
        <fullName evidence="3">DUF1850 domain-containing protein</fullName>
    </recommendedName>
</protein>
<dbReference type="RefSeq" id="WP_090553866.1">
    <property type="nucleotide sequence ID" value="NZ_FNFP01000005.1"/>
</dbReference>
<keyword evidence="2" id="KW-1185">Reference proteome</keyword>
<evidence type="ECO:0000313" key="2">
    <source>
        <dbReference type="Proteomes" id="UP000198718"/>
    </source>
</evidence>
<proteinExistence type="predicted"/>
<dbReference type="STRING" id="393762.SAMN05660472_02334"/>
<sequence length="173" mass="20219">MKKNFYFNRAIILLIILLLFYPITILQVIDGGDRNNILFVTPVKKQDQFSIQWIHSVTKQPVIETYEIYSDLTIGIYEMLFNENGPNLPHGPEGGTKWEIKDGMFRVYNYNLVFDEVPVRIGEVIANHTLIYKDHVVELKDISRPGGFVRIGANKTPLMKYLYKEVRLWLKIK</sequence>